<proteinExistence type="predicted"/>
<name>A0A4P7BYA1_9GAMM</name>
<feature type="domain" description="Cytochrome c" evidence="5">
    <location>
        <begin position="67"/>
        <end position="153"/>
    </location>
</feature>
<evidence type="ECO:0000313" key="7">
    <source>
        <dbReference type="Proteomes" id="UP000294325"/>
    </source>
</evidence>
<evidence type="ECO:0000256" key="4">
    <source>
        <dbReference type="PROSITE-ProRule" id="PRU00433"/>
    </source>
</evidence>
<dbReference type="GO" id="GO:0020037">
    <property type="term" value="F:heme binding"/>
    <property type="evidence" value="ECO:0007669"/>
    <property type="project" value="InterPro"/>
</dbReference>
<dbReference type="RefSeq" id="WP_134358426.1">
    <property type="nucleotide sequence ID" value="NZ_CP038033.1"/>
</dbReference>
<dbReference type="EMBL" id="CP038033">
    <property type="protein sequence ID" value="QBQ55158.1"/>
    <property type="molecule type" value="Genomic_DNA"/>
</dbReference>
<protein>
    <submittedName>
        <fullName evidence="6">Cytochrome c</fullName>
    </submittedName>
</protein>
<evidence type="ECO:0000313" key="6">
    <source>
        <dbReference type="EMBL" id="QBQ55158.1"/>
    </source>
</evidence>
<keyword evidence="7" id="KW-1185">Reference proteome</keyword>
<dbReference type="GO" id="GO:0009055">
    <property type="term" value="F:electron transfer activity"/>
    <property type="evidence" value="ECO:0007669"/>
    <property type="project" value="InterPro"/>
</dbReference>
<keyword evidence="1 4" id="KW-0349">Heme</keyword>
<dbReference type="Proteomes" id="UP000294325">
    <property type="component" value="Chromosome"/>
</dbReference>
<dbReference type="KEGG" id="nwr:E3U44_12045"/>
<dbReference type="PROSITE" id="PS51007">
    <property type="entry name" value="CYTC"/>
    <property type="match status" value="1"/>
</dbReference>
<dbReference type="OrthoDB" id="8215804at2"/>
<sequence>MRILAVVGALAIFTALFFSVVVFSGYFNVAATEPHTPPGRWLLSTTMTQSVRYHAQAIKAPPLGEAVQLADGFRHYQAHCETCHGAPGVPPGKVGKGLTPEPPELDEAASHWSAEELFWIIKHGIRMTGMPAWGVSFSEEKLWALVAFVQELPEITPADYQKMAASIEHGAHKKAPSAH</sequence>
<dbReference type="Gene3D" id="1.10.760.10">
    <property type="entry name" value="Cytochrome c-like domain"/>
    <property type="match status" value="1"/>
</dbReference>
<gene>
    <name evidence="6" type="ORF">E3U44_12045</name>
</gene>
<evidence type="ECO:0000256" key="2">
    <source>
        <dbReference type="ARBA" id="ARBA00022723"/>
    </source>
</evidence>
<keyword evidence="2 4" id="KW-0479">Metal-binding</keyword>
<dbReference type="InterPro" id="IPR036909">
    <property type="entry name" value="Cyt_c-like_dom_sf"/>
</dbReference>
<evidence type="ECO:0000259" key="5">
    <source>
        <dbReference type="PROSITE" id="PS51007"/>
    </source>
</evidence>
<dbReference type="GO" id="GO:0046872">
    <property type="term" value="F:metal ion binding"/>
    <property type="evidence" value="ECO:0007669"/>
    <property type="project" value="UniProtKB-KW"/>
</dbReference>
<evidence type="ECO:0000256" key="1">
    <source>
        <dbReference type="ARBA" id="ARBA00022617"/>
    </source>
</evidence>
<organism evidence="6 7">
    <name type="scientific">Nitrosococcus wardiae</name>
    <dbReference type="NCBI Taxonomy" id="1814290"/>
    <lineage>
        <taxon>Bacteria</taxon>
        <taxon>Pseudomonadati</taxon>
        <taxon>Pseudomonadota</taxon>
        <taxon>Gammaproteobacteria</taxon>
        <taxon>Chromatiales</taxon>
        <taxon>Chromatiaceae</taxon>
        <taxon>Nitrosococcus</taxon>
    </lineage>
</organism>
<dbReference type="SUPFAM" id="SSF46626">
    <property type="entry name" value="Cytochrome c"/>
    <property type="match status" value="1"/>
</dbReference>
<keyword evidence="3 4" id="KW-0408">Iron</keyword>
<evidence type="ECO:0000256" key="3">
    <source>
        <dbReference type="ARBA" id="ARBA00023004"/>
    </source>
</evidence>
<reference evidence="6 7" key="1">
    <citation type="submission" date="2019-03" db="EMBL/GenBank/DDBJ databases">
        <title>The genome sequence of Nitrosococcus wardiae strain D1FHST reveals the archetypal metabolic capacity of ammonia-oxidizing Gammaproteobacteria.</title>
        <authorList>
            <person name="Wang L."/>
            <person name="Lim C.K."/>
            <person name="Hanson T.E."/>
            <person name="Dang H."/>
            <person name="Klotz M.G."/>
        </authorList>
    </citation>
    <scope>NUCLEOTIDE SEQUENCE [LARGE SCALE GENOMIC DNA]</scope>
    <source>
        <strain evidence="6 7">D1FHS</strain>
    </source>
</reference>
<dbReference type="Pfam" id="PF13442">
    <property type="entry name" value="Cytochrome_CBB3"/>
    <property type="match status" value="1"/>
</dbReference>
<dbReference type="AlphaFoldDB" id="A0A4P7BYA1"/>
<accession>A0A4P7BYA1</accession>
<dbReference type="InterPro" id="IPR009056">
    <property type="entry name" value="Cyt_c-like_dom"/>
</dbReference>